<evidence type="ECO:0000256" key="1">
    <source>
        <dbReference type="SAM" id="MobiDB-lite"/>
    </source>
</evidence>
<evidence type="ECO:0000313" key="3">
    <source>
        <dbReference type="Proteomes" id="UP001054945"/>
    </source>
</evidence>
<keyword evidence="3" id="KW-1185">Reference proteome</keyword>
<dbReference type="AlphaFoldDB" id="A0AAV4P0S5"/>
<comment type="caution">
    <text evidence="2">The sequence shown here is derived from an EMBL/GenBank/DDBJ whole genome shotgun (WGS) entry which is preliminary data.</text>
</comment>
<protein>
    <submittedName>
        <fullName evidence="2">Uncharacterized protein</fullName>
    </submittedName>
</protein>
<sequence length="111" mass="13124">MFEQGRRYLGTSLGMSLVEHFPPQEGAENDDKLNLLLSHGVCIRANVLRRYGKREIPEPLNSTRLRRRRRRRKKKANDCRRNRNRNPRWAMHIFLRDFGSNEGGIVPELNL</sequence>
<evidence type="ECO:0000313" key="2">
    <source>
        <dbReference type="EMBL" id="GIX90832.1"/>
    </source>
</evidence>
<dbReference type="EMBL" id="BPLR01021534">
    <property type="protein sequence ID" value="GIX90832.1"/>
    <property type="molecule type" value="Genomic_DNA"/>
</dbReference>
<gene>
    <name evidence="2" type="ORF">CEXT_482311</name>
</gene>
<accession>A0AAV4P0S5</accession>
<organism evidence="2 3">
    <name type="scientific">Caerostris extrusa</name>
    <name type="common">Bark spider</name>
    <name type="synonym">Caerostris bankana</name>
    <dbReference type="NCBI Taxonomy" id="172846"/>
    <lineage>
        <taxon>Eukaryota</taxon>
        <taxon>Metazoa</taxon>
        <taxon>Ecdysozoa</taxon>
        <taxon>Arthropoda</taxon>
        <taxon>Chelicerata</taxon>
        <taxon>Arachnida</taxon>
        <taxon>Araneae</taxon>
        <taxon>Araneomorphae</taxon>
        <taxon>Entelegynae</taxon>
        <taxon>Araneoidea</taxon>
        <taxon>Araneidae</taxon>
        <taxon>Caerostris</taxon>
    </lineage>
</organism>
<dbReference type="Proteomes" id="UP001054945">
    <property type="component" value="Unassembled WGS sequence"/>
</dbReference>
<proteinExistence type="predicted"/>
<name>A0AAV4P0S5_CAEEX</name>
<reference evidence="2 3" key="1">
    <citation type="submission" date="2021-06" db="EMBL/GenBank/DDBJ databases">
        <title>Caerostris extrusa draft genome.</title>
        <authorList>
            <person name="Kono N."/>
            <person name="Arakawa K."/>
        </authorList>
    </citation>
    <scope>NUCLEOTIDE SEQUENCE [LARGE SCALE GENOMIC DNA]</scope>
</reference>
<feature type="region of interest" description="Disordered" evidence="1">
    <location>
        <begin position="59"/>
        <end position="84"/>
    </location>
</feature>
<feature type="compositionally biased region" description="Basic residues" evidence="1">
    <location>
        <begin position="64"/>
        <end position="75"/>
    </location>
</feature>